<dbReference type="Proteomes" id="UP000247409">
    <property type="component" value="Unassembled WGS sequence"/>
</dbReference>
<dbReference type="STRING" id="448386.A0A2V3ILF5"/>
<dbReference type="EMBL" id="NBIV01000182">
    <property type="protein sequence ID" value="PXF41960.1"/>
    <property type="molecule type" value="Genomic_DNA"/>
</dbReference>
<evidence type="ECO:0000256" key="1">
    <source>
        <dbReference type="SAM" id="Phobius"/>
    </source>
</evidence>
<sequence>MKLEDRRRDDIDGIRGIAILGVFLFHLFPKEVPGGFLGVDVFFVLSGYLITRHIKGREMNSLRDILLFYRRRLTRIWPSLLAMLLSFSPLLIFYGEDRRQAILRSMFYSLLAVSNVFFGLHSSYFDQEARLKPFLHTWSLSVEIQFYLLLPIIMIAFKHTRNEKLLCILLIIASFLACYLKLTEFPAYYNTFLRLSEFFCGSLVHFISLRPQSGLKRSVPSTLSFFGLLWFFLFFSHNSTWHVPGLGCAFPCIFTCVIIKSPDSFVNNYVLSSTFLQRVGRISYSLYLYHWPIIVYYQHILDKSKTMLFDAFVIVVLAYSLSYLSYTHIENKERRAIQGLSKLCRNYIYVLIFIAPSFIFMYFIFLRPTSLPPASTSVLEKELMIYNKQNIVRQSFESVPAWKTKCGAVQSNRTALIVGDSFAGSLVSFADYIGRKFDIVFHIWTISACSPLLNKDRVWLHAETPHWIDVVTSCGSIMQSWFHRVNESKYDIVFITGKWKLYTFREPSESPKIKMIRLFKDSKEGNVTKRALLTFGTSKPNIEAERQFFERSLKNALMHVSGITNRVVLVSDIPALGPSVLSCEKYLSFKKRLQSLKYSLGTLVEQKIKKTCTEQMSSKLSENLKYTNNITKNISSQIGIINIQPTEFLCKKSSRRERFLCNLRVGTRIIYKDSYHLNDAGGILLAMRWIKHGKSTLL</sequence>
<dbReference type="Pfam" id="PF19040">
    <property type="entry name" value="SGNH"/>
    <property type="match status" value="1"/>
</dbReference>
<keyword evidence="1" id="KW-0812">Transmembrane</keyword>
<dbReference type="GO" id="GO:0016747">
    <property type="term" value="F:acyltransferase activity, transferring groups other than amino-acyl groups"/>
    <property type="evidence" value="ECO:0007669"/>
    <property type="project" value="InterPro"/>
</dbReference>
<dbReference type="GO" id="GO:0000271">
    <property type="term" value="P:polysaccharide biosynthetic process"/>
    <property type="evidence" value="ECO:0007669"/>
    <property type="project" value="TreeGrafter"/>
</dbReference>
<evidence type="ECO:0000259" key="2">
    <source>
        <dbReference type="Pfam" id="PF01757"/>
    </source>
</evidence>
<feature type="transmembrane region" description="Helical" evidence="1">
    <location>
        <begin position="241"/>
        <end position="261"/>
    </location>
</feature>
<feature type="domain" description="Acyltransferase 3" evidence="2">
    <location>
        <begin position="10"/>
        <end position="325"/>
    </location>
</feature>
<dbReference type="InterPro" id="IPR002656">
    <property type="entry name" value="Acyl_transf_3_dom"/>
</dbReference>
<dbReference type="PANTHER" id="PTHR23028">
    <property type="entry name" value="ACETYLTRANSFERASE"/>
    <property type="match status" value="1"/>
</dbReference>
<keyword evidence="1" id="KW-0472">Membrane</keyword>
<evidence type="ECO:0000259" key="3">
    <source>
        <dbReference type="Pfam" id="PF19040"/>
    </source>
</evidence>
<feature type="transmembrane region" description="Helical" evidence="1">
    <location>
        <begin position="137"/>
        <end position="157"/>
    </location>
</feature>
<dbReference type="Pfam" id="PF01757">
    <property type="entry name" value="Acyl_transf_3"/>
    <property type="match status" value="1"/>
</dbReference>
<feature type="transmembrane region" description="Helical" evidence="1">
    <location>
        <begin position="76"/>
        <end position="94"/>
    </location>
</feature>
<dbReference type="OrthoDB" id="207378at2759"/>
<feature type="transmembrane region" description="Helical" evidence="1">
    <location>
        <begin position="307"/>
        <end position="326"/>
    </location>
</feature>
<feature type="transmembrane region" description="Helical" evidence="1">
    <location>
        <begin position="12"/>
        <end position="28"/>
    </location>
</feature>
<feature type="domain" description="SGNH" evidence="3">
    <location>
        <begin position="410"/>
        <end position="689"/>
    </location>
</feature>
<organism evidence="4 5">
    <name type="scientific">Gracilariopsis chorda</name>
    <dbReference type="NCBI Taxonomy" id="448386"/>
    <lineage>
        <taxon>Eukaryota</taxon>
        <taxon>Rhodophyta</taxon>
        <taxon>Florideophyceae</taxon>
        <taxon>Rhodymeniophycidae</taxon>
        <taxon>Gracilariales</taxon>
        <taxon>Gracilariaceae</taxon>
        <taxon>Gracilariopsis</taxon>
    </lineage>
</organism>
<reference evidence="4 5" key="1">
    <citation type="journal article" date="2018" name="Mol. Biol. Evol.">
        <title>Analysis of the draft genome of the red seaweed Gracilariopsis chorda provides insights into genome size evolution in Rhodophyta.</title>
        <authorList>
            <person name="Lee J."/>
            <person name="Yang E.C."/>
            <person name="Graf L."/>
            <person name="Yang J.H."/>
            <person name="Qiu H."/>
            <person name="Zel Zion U."/>
            <person name="Chan C.X."/>
            <person name="Stephens T.G."/>
            <person name="Weber A.P.M."/>
            <person name="Boo G.H."/>
            <person name="Boo S.M."/>
            <person name="Kim K.M."/>
            <person name="Shin Y."/>
            <person name="Jung M."/>
            <person name="Lee S.J."/>
            <person name="Yim H.S."/>
            <person name="Lee J.H."/>
            <person name="Bhattacharya D."/>
            <person name="Yoon H.S."/>
        </authorList>
    </citation>
    <scope>NUCLEOTIDE SEQUENCE [LARGE SCALE GENOMIC DNA]</scope>
    <source>
        <strain evidence="4 5">SKKU-2015</strain>
        <tissue evidence="4">Whole body</tissue>
    </source>
</reference>
<protein>
    <submittedName>
        <fullName evidence="4">Putative membrane-bound transacylase BcsY</fullName>
    </submittedName>
</protein>
<evidence type="ECO:0000313" key="5">
    <source>
        <dbReference type="Proteomes" id="UP000247409"/>
    </source>
</evidence>
<dbReference type="AlphaFoldDB" id="A0A2V3ILF5"/>
<evidence type="ECO:0000313" key="4">
    <source>
        <dbReference type="EMBL" id="PXF41960.1"/>
    </source>
</evidence>
<feature type="transmembrane region" description="Helical" evidence="1">
    <location>
        <begin position="106"/>
        <end position="125"/>
    </location>
</feature>
<dbReference type="InterPro" id="IPR043968">
    <property type="entry name" value="SGNH"/>
</dbReference>
<dbReference type="InterPro" id="IPR050879">
    <property type="entry name" value="Acyltransferase_3"/>
</dbReference>
<keyword evidence="1" id="KW-1133">Transmembrane helix</keyword>
<feature type="transmembrane region" description="Helical" evidence="1">
    <location>
        <begin position="164"/>
        <end position="182"/>
    </location>
</feature>
<accession>A0A2V3ILF5</accession>
<dbReference type="PANTHER" id="PTHR23028:SF53">
    <property type="entry name" value="ACYL_TRANSF_3 DOMAIN-CONTAINING PROTEIN"/>
    <property type="match status" value="1"/>
</dbReference>
<comment type="caution">
    <text evidence="4">The sequence shown here is derived from an EMBL/GenBank/DDBJ whole genome shotgun (WGS) entry which is preliminary data.</text>
</comment>
<gene>
    <name evidence="4" type="ORF">BWQ96_08314</name>
</gene>
<dbReference type="GO" id="GO:0016020">
    <property type="term" value="C:membrane"/>
    <property type="evidence" value="ECO:0007669"/>
    <property type="project" value="TreeGrafter"/>
</dbReference>
<proteinExistence type="predicted"/>
<keyword evidence="5" id="KW-1185">Reference proteome</keyword>
<feature type="transmembrane region" description="Helical" evidence="1">
    <location>
        <begin position="347"/>
        <end position="365"/>
    </location>
</feature>
<feature type="transmembrane region" description="Helical" evidence="1">
    <location>
        <begin position="282"/>
        <end position="301"/>
    </location>
</feature>
<name>A0A2V3ILF5_9FLOR</name>